<dbReference type="Proteomes" id="UP000095287">
    <property type="component" value="Unplaced"/>
</dbReference>
<proteinExistence type="predicted"/>
<evidence type="ECO:0000313" key="2">
    <source>
        <dbReference type="Proteomes" id="UP000095287"/>
    </source>
</evidence>
<dbReference type="AlphaFoldDB" id="A0A1I7YFY6"/>
<sequence length="98" mass="10766">MGLAVCAMPLKEGNAGDQQKATRTAAYANNCQGNERRNERKKGKEEEKGGCINYVDKQYPLSDEYSSRGLQHRRSGPGVWTGEDEATVVDKEEQTDGG</sequence>
<feature type="region of interest" description="Disordered" evidence="1">
    <location>
        <begin position="66"/>
        <end position="98"/>
    </location>
</feature>
<name>A0A1I7YFY6_9BILA</name>
<accession>A0A1I7YFY6</accession>
<organism evidence="2 3">
    <name type="scientific">Steinernema glaseri</name>
    <dbReference type="NCBI Taxonomy" id="37863"/>
    <lineage>
        <taxon>Eukaryota</taxon>
        <taxon>Metazoa</taxon>
        <taxon>Ecdysozoa</taxon>
        <taxon>Nematoda</taxon>
        <taxon>Chromadorea</taxon>
        <taxon>Rhabditida</taxon>
        <taxon>Tylenchina</taxon>
        <taxon>Panagrolaimomorpha</taxon>
        <taxon>Strongyloidoidea</taxon>
        <taxon>Steinernematidae</taxon>
        <taxon>Steinernema</taxon>
    </lineage>
</organism>
<evidence type="ECO:0000256" key="1">
    <source>
        <dbReference type="SAM" id="MobiDB-lite"/>
    </source>
</evidence>
<protein>
    <submittedName>
        <fullName evidence="3">Uncharacterized protein</fullName>
    </submittedName>
</protein>
<evidence type="ECO:0000313" key="3">
    <source>
        <dbReference type="WBParaSite" id="L893_g159.t1"/>
    </source>
</evidence>
<reference evidence="3" key="1">
    <citation type="submission" date="2016-11" db="UniProtKB">
        <authorList>
            <consortium name="WormBaseParasite"/>
        </authorList>
    </citation>
    <scope>IDENTIFICATION</scope>
</reference>
<keyword evidence="2" id="KW-1185">Reference proteome</keyword>
<dbReference type="WBParaSite" id="L893_g159.t1">
    <property type="protein sequence ID" value="L893_g159.t1"/>
    <property type="gene ID" value="L893_g159"/>
</dbReference>
<feature type="compositionally biased region" description="Basic and acidic residues" evidence="1">
    <location>
        <begin position="88"/>
        <end position="98"/>
    </location>
</feature>